<dbReference type="AlphaFoldDB" id="A0A1B6KMG3"/>
<dbReference type="PANTHER" id="PTHR37162:SF11">
    <property type="match status" value="1"/>
</dbReference>
<dbReference type="PANTHER" id="PTHR37162">
    <property type="entry name" value="HAT FAMILY DIMERISATION DOMAINCONTAINING PROTEIN-RELATED"/>
    <property type="match status" value="1"/>
</dbReference>
<name>A0A1B6KMG3_9HEMI</name>
<protein>
    <recommendedName>
        <fullName evidence="3">HAT C-terminal dimerisation domain-containing protein</fullName>
    </recommendedName>
</protein>
<sequence>MVATSWNLVTFLRSIYNLLKDCPARRANYIAITNSSLFPLKFCAVRWLDNAKVAERALHMLPSLKTFVKEMRRTGEISSQSFKTVVASVDDPFLPAKLEFFKSLASDLEPFLREFQSDQPLSPFLYDRLNTVIRTQMERVVLAPLLTEKAVKDVDLKKENLRLAKHVILGIGVKSALRCMDKQPDSKMLAFKEECKSGLMQFIEKMLDRSPIRYKLTKSISCLSPAVAAEPKLSHARMESVLTALLEAKWLNTIEADQAQRLFNNITKDSELVNELKKFKKSQERLDHFWIRIIKHLNNCTSLVKVVKLVSTLSHGNANVERGFSVNRECLVDNMHEELLIAQRTVYDHVLSVGGVEKVDISKPLINAARNSYQIYKESLTKKQIQMEASSIKKLQKRAAEKELKELEEKRAKVLEEAQQKAELLSDQINKIKNVE</sequence>
<accession>A0A1B6KMG3</accession>
<reference evidence="2" key="1">
    <citation type="submission" date="2015-11" db="EMBL/GenBank/DDBJ databases">
        <title>De novo transcriptome assembly of four potential Pierce s Disease insect vectors from Arizona vineyards.</title>
        <authorList>
            <person name="Tassone E.E."/>
        </authorList>
    </citation>
    <scope>NUCLEOTIDE SEQUENCE</scope>
</reference>
<evidence type="ECO:0000256" key="1">
    <source>
        <dbReference type="SAM" id="Coils"/>
    </source>
</evidence>
<dbReference type="EMBL" id="GEBQ01027360">
    <property type="protein sequence ID" value="JAT12617.1"/>
    <property type="molecule type" value="Transcribed_RNA"/>
</dbReference>
<feature type="coiled-coil region" evidence="1">
    <location>
        <begin position="390"/>
        <end position="435"/>
    </location>
</feature>
<organism evidence="2">
    <name type="scientific">Graphocephala atropunctata</name>
    <dbReference type="NCBI Taxonomy" id="36148"/>
    <lineage>
        <taxon>Eukaryota</taxon>
        <taxon>Metazoa</taxon>
        <taxon>Ecdysozoa</taxon>
        <taxon>Arthropoda</taxon>
        <taxon>Hexapoda</taxon>
        <taxon>Insecta</taxon>
        <taxon>Pterygota</taxon>
        <taxon>Neoptera</taxon>
        <taxon>Paraneoptera</taxon>
        <taxon>Hemiptera</taxon>
        <taxon>Auchenorrhyncha</taxon>
        <taxon>Membracoidea</taxon>
        <taxon>Cicadellidae</taxon>
        <taxon>Cicadellinae</taxon>
        <taxon>Cicadellini</taxon>
        <taxon>Graphocephala</taxon>
    </lineage>
</organism>
<proteinExistence type="predicted"/>
<evidence type="ECO:0000313" key="2">
    <source>
        <dbReference type="EMBL" id="JAT12617.1"/>
    </source>
</evidence>
<keyword evidence="1" id="KW-0175">Coiled coil</keyword>
<evidence type="ECO:0008006" key="3">
    <source>
        <dbReference type="Google" id="ProtNLM"/>
    </source>
</evidence>
<gene>
    <name evidence="2" type="ORF">g.3297</name>
</gene>